<feature type="region of interest" description="Disordered" evidence="1">
    <location>
        <begin position="31"/>
        <end position="245"/>
    </location>
</feature>
<dbReference type="InterPro" id="IPR031959">
    <property type="entry name" value="DUF4779"/>
</dbReference>
<dbReference type="OrthoDB" id="6771072at2759"/>
<dbReference type="Pfam" id="PF16009">
    <property type="entry name" value="DUF4779"/>
    <property type="match status" value="1"/>
</dbReference>
<protein>
    <submittedName>
        <fullName evidence="3">Uncharacterized protein</fullName>
    </submittedName>
</protein>
<sequence length="245" mass="26884">RDMKLVVILFLAVVLAVICTADADTHHLDFEADSHQSSGGGVDNKSGKKYSDHKHTKKSGKRSKHNEVKGRKGIDYKELQSVEDEEGGGKKTKFHTQGTHKSYKKSGGGSAQGLKYEESSDHKKNNLKKGFREKYHKDEKKNHDSFFSNSHKSGEYKVFGKGHEKHSAKTSAKKQGSSRKKGKSERAHAKSAKKVGGHSVVEKKGHQQIKGSKGQHSKAASSGKKGGNSGGKQHQYETRTPDGHK</sequence>
<reference evidence="3" key="1">
    <citation type="submission" date="2013-07" db="EMBL/GenBank/DDBJ databases">
        <title>Midgut Transcriptome Profiling of Anoplphora glabripennis, a Lignocellulose Degrading, Wood-Boring Cerambycid.</title>
        <authorList>
            <person name="Scully E.D."/>
            <person name="Hoover K."/>
            <person name="Carlson J.E."/>
            <person name="Tien M."/>
            <person name="Geib S.M."/>
        </authorList>
    </citation>
    <scope>NUCLEOTIDE SEQUENCE</scope>
</reference>
<feature type="compositionally biased region" description="Basic residues" evidence="1">
    <location>
        <begin position="51"/>
        <end position="64"/>
    </location>
</feature>
<evidence type="ECO:0000256" key="1">
    <source>
        <dbReference type="SAM" id="MobiDB-lite"/>
    </source>
</evidence>
<feature type="compositionally biased region" description="Basic and acidic residues" evidence="1">
    <location>
        <begin position="234"/>
        <end position="245"/>
    </location>
</feature>
<keyword evidence="2" id="KW-0732">Signal</keyword>
<feature type="chain" id="PRO_5004734445" evidence="2">
    <location>
        <begin position="24"/>
        <end position="245"/>
    </location>
</feature>
<feature type="compositionally biased region" description="Basic residues" evidence="1">
    <location>
        <begin position="168"/>
        <end position="196"/>
    </location>
</feature>
<accession>V5H038</accession>
<evidence type="ECO:0000313" key="3">
    <source>
        <dbReference type="EMBL" id="JAB66178.1"/>
    </source>
</evidence>
<name>V5H038_ANOGL</name>
<feature type="compositionally biased region" description="Basic and acidic residues" evidence="1">
    <location>
        <begin position="65"/>
        <end position="80"/>
    </location>
</feature>
<dbReference type="AlphaFoldDB" id="V5H038"/>
<dbReference type="EMBL" id="GALX01002288">
    <property type="protein sequence ID" value="JAB66178.1"/>
    <property type="molecule type" value="Transcribed_RNA"/>
</dbReference>
<organism evidence="3">
    <name type="scientific">Anoplophora glabripennis</name>
    <name type="common">Asian longhorn beetle</name>
    <name type="synonym">Anoplophora nobilis</name>
    <dbReference type="NCBI Taxonomy" id="217634"/>
    <lineage>
        <taxon>Eukaryota</taxon>
        <taxon>Metazoa</taxon>
        <taxon>Ecdysozoa</taxon>
        <taxon>Arthropoda</taxon>
        <taxon>Hexapoda</taxon>
        <taxon>Insecta</taxon>
        <taxon>Pterygota</taxon>
        <taxon>Neoptera</taxon>
        <taxon>Endopterygota</taxon>
        <taxon>Coleoptera</taxon>
        <taxon>Polyphaga</taxon>
        <taxon>Cucujiformia</taxon>
        <taxon>Chrysomeloidea</taxon>
        <taxon>Cerambycidae</taxon>
        <taxon>Lamiinae</taxon>
        <taxon>Lamiini</taxon>
        <taxon>Anoplophora</taxon>
    </lineage>
</organism>
<feature type="signal peptide" evidence="2">
    <location>
        <begin position="1"/>
        <end position="23"/>
    </location>
</feature>
<proteinExistence type="predicted"/>
<evidence type="ECO:0000256" key="2">
    <source>
        <dbReference type="SAM" id="SignalP"/>
    </source>
</evidence>
<feature type="non-terminal residue" evidence="3">
    <location>
        <position position="1"/>
    </location>
</feature>
<feature type="compositionally biased region" description="Low complexity" evidence="1">
    <location>
        <begin position="210"/>
        <end position="223"/>
    </location>
</feature>
<feature type="compositionally biased region" description="Basic and acidic residues" evidence="1">
    <location>
        <begin position="115"/>
        <end position="144"/>
    </location>
</feature>